<protein>
    <submittedName>
        <fullName evidence="1">EF hand</fullName>
    </submittedName>
</protein>
<dbReference type="KEGG" id="ahg:AHOG_15660"/>
<sequence>MQPEVLHRVTLIFNLLDADGSGSLAPDDFELMSARVSAAATGSGDAAKSAAHAAFRRFWTTLAAELDADGDGVVSFEEFSACVLSPERFDETIADFADSLATLGDPDGDGLIERPLFLALMTAIGFDPAGINALFDAFEPTEADEISVASWTQAIKDYYAPDKAGITADLLVTNA</sequence>
<evidence type="ECO:0000313" key="1">
    <source>
        <dbReference type="EMBL" id="ASO20758.1"/>
    </source>
</evidence>
<keyword evidence="2" id="KW-1185">Reference proteome</keyword>
<dbReference type="EMBL" id="CP022521">
    <property type="protein sequence ID" value="ASO20758.1"/>
    <property type="molecule type" value="Genomic_DNA"/>
</dbReference>
<dbReference type="OrthoDB" id="3530529at2"/>
<name>A0A221W4I9_9PSEU</name>
<dbReference type="GO" id="GO:0005509">
    <property type="term" value="F:calcium ion binding"/>
    <property type="evidence" value="ECO:0007669"/>
    <property type="project" value="InterPro"/>
</dbReference>
<dbReference type="Pfam" id="PF13202">
    <property type="entry name" value="EF-hand_5"/>
    <property type="match status" value="1"/>
</dbReference>
<evidence type="ECO:0000313" key="2">
    <source>
        <dbReference type="Proteomes" id="UP000204221"/>
    </source>
</evidence>
<dbReference type="RefSeq" id="WP_093942041.1">
    <property type="nucleotide sequence ID" value="NZ_CP022521.1"/>
</dbReference>
<gene>
    <name evidence="1" type="ORF">AHOG_15660</name>
</gene>
<dbReference type="AlphaFoldDB" id="A0A221W4I9"/>
<dbReference type="SMART" id="SM00054">
    <property type="entry name" value="EFh"/>
    <property type="match status" value="3"/>
</dbReference>
<dbReference type="Gene3D" id="1.10.238.10">
    <property type="entry name" value="EF-hand"/>
    <property type="match status" value="1"/>
</dbReference>
<dbReference type="InterPro" id="IPR011992">
    <property type="entry name" value="EF-hand-dom_pair"/>
</dbReference>
<proteinExistence type="predicted"/>
<accession>A0A221W4I9</accession>
<dbReference type="SUPFAM" id="SSF47473">
    <property type="entry name" value="EF-hand"/>
    <property type="match status" value="1"/>
</dbReference>
<dbReference type="InterPro" id="IPR002048">
    <property type="entry name" value="EF_hand_dom"/>
</dbReference>
<dbReference type="Proteomes" id="UP000204221">
    <property type="component" value="Chromosome"/>
</dbReference>
<reference evidence="1 2" key="1">
    <citation type="submission" date="2017-07" db="EMBL/GenBank/DDBJ databases">
        <title>Complete genome sequence of Actinoalloteichus hoggarensis DSM 45943, type strain of Actinoalloteichus hoggarensis.</title>
        <authorList>
            <person name="Ruckert C."/>
            <person name="Nouioui I."/>
            <person name="Willmese J."/>
            <person name="van Wezel G."/>
            <person name="Klenk H.-P."/>
            <person name="Kalinowski J."/>
            <person name="Zotchev S.B."/>
        </authorList>
    </citation>
    <scope>NUCLEOTIDE SEQUENCE [LARGE SCALE GENOMIC DNA]</scope>
    <source>
        <strain evidence="1 2">DSM 45943</strain>
    </source>
</reference>
<organism evidence="1 2">
    <name type="scientific">Actinoalloteichus hoggarensis</name>
    <dbReference type="NCBI Taxonomy" id="1470176"/>
    <lineage>
        <taxon>Bacteria</taxon>
        <taxon>Bacillati</taxon>
        <taxon>Actinomycetota</taxon>
        <taxon>Actinomycetes</taxon>
        <taxon>Pseudonocardiales</taxon>
        <taxon>Pseudonocardiaceae</taxon>
        <taxon>Actinoalloteichus</taxon>
    </lineage>
</organism>
<dbReference type="InterPro" id="IPR018247">
    <property type="entry name" value="EF_Hand_1_Ca_BS"/>
</dbReference>
<dbReference type="PROSITE" id="PS00018">
    <property type="entry name" value="EF_HAND_1"/>
    <property type="match status" value="2"/>
</dbReference>
<dbReference type="PROSITE" id="PS50222">
    <property type="entry name" value="EF_HAND_2"/>
    <property type="match status" value="1"/>
</dbReference>